<dbReference type="HOGENOM" id="CLU_3076399_0_0_9"/>
<sequence>MGLLFYVFIMVREIISTIFQIYQRLFQYIDVSTKDVDLPTLFDMISSNKVKL</sequence>
<gene>
    <name evidence="1" type="ordered locus">BCE_3001</name>
</gene>
<name>Q736A0_BACC1</name>
<reference evidence="1 2" key="1">
    <citation type="journal article" date="2004" name="Nucleic Acids Res.">
        <title>The genome sequence of Bacillus cereus ATCC 10987 reveals metabolic adaptations and a large plasmid related to Bacillus anthracis pXO1.</title>
        <authorList>
            <person name="Rasko D.A."/>
            <person name="Ravel J."/>
            <person name="Okstad O.A."/>
            <person name="Helgason E."/>
            <person name="Cer R.Z."/>
            <person name="Jiang L."/>
            <person name="Shores K.A."/>
            <person name="Fouts D.E."/>
            <person name="Tourasse N.J."/>
            <person name="Angiuoli S.V."/>
            <person name="Kolonay J."/>
            <person name="Nelson W.C."/>
            <person name="Kolsto A.-B."/>
            <person name="Fraser C.M."/>
            <person name="Read T.D."/>
        </authorList>
    </citation>
    <scope>NUCLEOTIDE SEQUENCE [LARGE SCALE GENOMIC DNA]</scope>
    <source>
        <strain evidence="2">ATCC 10987 / NRS 248</strain>
    </source>
</reference>
<accession>Q736A0</accession>
<dbReference type="Proteomes" id="UP000002527">
    <property type="component" value="Chromosome"/>
</dbReference>
<evidence type="ECO:0000313" key="1">
    <source>
        <dbReference type="EMBL" id="AAS41912.1"/>
    </source>
</evidence>
<dbReference type="KEGG" id="bca:BCE_3001"/>
<protein>
    <submittedName>
        <fullName evidence="1">Uncharacterized protein</fullName>
    </submittedName>
</protein>
<dbReference type="AlphaFoldDB" id="Q736A0"/>
<proteinExistence type="predicted"/>
<dbReference type="EMBL" id="AE017194">
    <property type="protein sequence ID" value="AAS41912.1"/>
    <property type="molecule type" value="Genomic_DNA"/>
</dbReference>
<evidence type="ECO:0000313" key="2">
    <source>
        <dbReference type="Proteomes" id="UP000002527"/>
    </source>
</evidence>
<organism evidence="1 2">
    <name type="scientific">Bacillus cereus (strain ATCC 10987 / NRS 248)</name>
    <dbReference type="NCBI Taxonomy" id="222523"/>
    <lineage>
        <taxon>Bacteria</taxon>
        <taxon>Bacillati</taxon>
        <taxon>Bacillota</taxon>
        <taxon>Bacilli</taxon>
        <taxon>Bacillales</taxon>
        <taxon>Bacillaceae</taxon>
        <taxon>Bacillus</taxon>
        <taxon>Bacillus cereus group</taxon>
    </lineage>
</organism>